<evidence type="ECO:0000256" key="1">
    <source>
        <dbReference type="ARBA" id="ARBA00022555"/>
    </source>
</evidence>
<dbReference type="EMBL" id="MCFH01000010">
    <property type="protein sequence ID" value="ORX54706.1"/>
    <property type="molecule type" value="Genomic_DNA"/>
</dbReference>
<feature type="compositionally biased region" description="Basic and acidic residues" evidence="10">
    <location>
        <begin position="497"/>
        <end position="508"/>
    </location>
</feature>
<protein>
    <recommendedName>
        <fullName evidence="7 9">tRNA (guanine(26)-N(2))-dimethyltransferase</fullName>
        <ecNumber evidence="7 9">2.1.1.216</ecNumber>
    </recommendedName>
</protein>
<evidence type="ECO:0000256" key="8">
    <source>
        <dbReference type="ARBA" id="ARBA00051897"/>
    </source>
</evidence>
<evidence type="ECO:0000256" key="7">
    <source>
        <dbReference type="ARBA" id="ARBA00039099"/>
    </source>
</evidence>
<dbReference type="Gene3D" id="3.30.56.70">
    <property type="entry name" value="N2,N2-dimethylguanosine tRNA methyltransferase, C-terminal domain"/>
    <property type="match status" value="1"/>
</dbReference>
<dbReference type="InterPro" id="IPR042296">
    <property type="entry name" value="tRNA_met_Trm1_C"/>
</dbReference>
<dbReference type="OrthoDB" id="6349953at2759"/>
<dbReference type="PANTHER" id="PTHR10631">
    <property type="entry name" value="N 2 ,N 2 -DIMETHYLGUANOSINE TRNA METHYLTRANSFERASE"/>
    <property type="match status" value="1"/>
</dbReference>
<dbReference type="GO" id="GO:0140691">
    <property type="term" value="F:RNA folding chaperone"/>
    <property type="evidence" value="ECO:0007669"/>
    <property type="project" value="EnsemblFungi"/>
</dbReference>
<dbReference type="Pfam" id="PF02005">
    <property type="entry name" value="TRM"/>
    <property type="match status" value="1"/>
</dbReference>
<dbReference type="Proteomes" id="UP000193719">
    <property type="component" value="Unassembled WGS sequence"/>
</dbReference>
<proteinExistence type="inferred from homology"/>
<evidence type="ECO:0000256" key="10">
    <source>
        <dbReference type="SAM" id="MobiDB-lite"/>
    </source>
</evidence>
<comment type="catalytic activity">
    <reaction evidence="8 9">
        <text>guanosine(26) in tRNA + 2 S-adenosyl-L-methionine = N(2)-dimethylguanosine(26) in tRNA + 2 S-adenosyl-L-homocysteine + 2 H(+)</text>
        <dbReference type="Rhea" id="RHEA:43140"/>
        <dbReference type="Rhea" id="RHEA-COMP:10359"/>
        <dbReference type="Rhea" id="RHEA-COMP:10360"/>
        <dbReference type="ChEBI" id="CHEBI:15378"/>
        <dbReference type="ChEBI" id="CHEBI:57856"/>
        <dbReference type="ChEBI" id="CHEBI:59789"/>
        <dbReference type="ChEBI" id="CHEBI:74269"/>
        <dbReference type="ChEBI" id="CHEBI:74513"/>
        <dbReference type="EC" id="2.1.1.216"/>
    </reaction>
</comment>
<reference evidence="11 12" key="2">
    <citation type="submission" date="2016-08" db="EMBL/GenBank/DDBJ databases">
        <title>Pervasive Adenine N6-methylation of Active Genes in Fungi.</title>
        <authorList>
            <consortium name="DOE Joint Genome Institute"/>
            <person name="Mondo S.J."/>
            <person name="Dannebaum R.O."/>
            <person name="Kuo R.C."/>
            <person name="Labutti K."/>
            <person name="Haridas S."/>
            <person name="Kuo A."/>
            <person name="Salamov A."/>
            <person name="Ahrendt S.R."/>
            <person name="Lipzen A."/>
            <person name="Sullivan W."/>
            <person name="Andreopoulos W.B."/>
            <person name="Clum A."/>
            <person name="Lindquist E."/>
            <person name="Daum C."/>
            <person name="Ramamoorthy G.K."/>
            <person name="Gryganskyi A."/>
            <person name="Culley D."/>
            <person name="Magnuson J.K."/>
            <person name="James T.Y."/>
            <person name="O'Malley M.A."/>
            <person name="Stajich J.E."/>
            <person name="Spatafora J.W."/>
            <person name="Visel A."/>
            <person name="Grigoriev I.V."/>
        </authorList>
    </citation>
    <scope>NUCLEOTIDE SEQUENCE [LARGE SCALE GENOMIC DNA]</scope>
    <source>
        <strain evidence="12">finn</strain>
    </source>
</reference>
<keyword evidence="6 9" id="KW-0694">RNA-binding</keyword>
<sequence length="515" mass="57831">MAEEFNIDDYNTITEGSATILFPKANDVFYNPIQHFNRDMSTAAIKTWQKQFLKEKREKLNKKNAAKGNTDIKPEQQNDKLGITILEALAASGLRSIRYAKEIGNVKKILSNDMSEEAVDSIKRNVKYNKVEDIVIPNKGDAMMVMYENRDAFKRFDVIDLDPYGSASPFLDGAVQAVSDGGLLCITCTDMAVLCSGGQTEACWAKYGGVPIPNSPYCHEMALRILLHAVQSSAARYRRTIVPLLSCSIDFYIRVFVKVYTSASMVKQAASKSSVVYHCTGCKSFATNPFGKFLQNGNSRVYKVNTGPTVNSTCNICGSKYHVGGPFYSEPIHDPEFVKEMLQHVKESEDKYKTHKRMIGMLTVISEELPLPFFYTSATLASTLRCNVPPLVTLCSAILNKGYKVSISHTNCMAIKTDANPEVVWDIMRCWVKKNPLTKKHNDSEVVAKILKIEPSFEADFTTHKDANPTSRKIKLVRFQENPTKFWGPKSRPKKRKETDSVKEENVQKVKKTTN</sequence>
<feature type="region of interest" description="Disordered" evidence="10">
    <location>
        <begin position="484"/>
        <end position="515"/>
    </location>
</feature>
<dbReference type="InterPro" id="IPR029063">
    <property type="entry name" value="SAM-dependent_MTases_sf"/>
</dbReference>
<dbReference type="FunFam" id="3.30.56.70:FF:000001">
    <property type="entry name" value="tRNA (guanine(26)-N(2))-dimethyltransferase"/>
    <property type="match status" value="1"/>
</dbReference>
<dbReference type="GO" id="GO:0160104">
    <property type="term" value="F:tRNA (guanine(26)-N2)-dimethyltransferase activity"/>
    <property type="evidence" value="ECO:0007669"/>
    <property type="project" value="UniProtKB-UniRule"/>
</dbReference>
<evidence type="ECO:0000256" key="6">
    <source>
        <dbReference type="ARBA" id="ARBA00022884"/>
    </source>
</evidence>
<organism evidence="11 12">
    <name type="scientific">Piromyces finnis</name>
    <dbReference type="NCBI Taxonomy" id="1754191"/>
    <lineage>
        <taxon>Eukaryota</taxon>
        <taxon>Fungi</taxon>
        <taxon>Fungi incertae sedis</taxon>
        <taxon>Chytridiomycota</taxon>
        <taxon>Chytridiomycota incertae sedis</taxon>
        <taxon>Neocallimastigomycetes</taxon>
        <taxon>Neocallimastigales</taxon>
        <taxon>Neocallimastigaceae</taxon>
        <taxon>Piromyces</taxon>
    </lineage>
</organism>
<dbReference type="GO" id="GO:0000049">
    <property type="term" value="F:tRNA binding"/>
    <property type="evidence" value="ECO:0007669"/>
    <property type="project" value="UniProtKB-UniRule"/>
</dbReference>
<dbReference type="SUPFAM" id="SSF53335">
    <property type="entry name" value="S-adenosyl-L-methionine-dependent methyltransferases"/>
    <property type="match status" value="1"/>
</dbReference>
<keyword evidence="2 9" id="KW-0489">Methyltransferase</keyword>
<dbReference type="InterPro" id="IPR002905">
    <property type="entry name" value="Trm1"/>
</dbReference>
<reference evidence="11 12" key="1">
    <citation type="submission" date="2016-08" db="EMBL/GenBank/DDBJ databases">
        <title>Genomes of anaerobic fungi encode conserved fungal cellulosomes for biomass hydrolysis.</title>
        <authorList>
            <consortium name="DOE Joint Genome Institute"/>
            <person name="Haitjema C.H."/>
            <person name="Gilmore S.P."/>
            <person name="Henske J.K."/>
            <person name="Solomon K.V."/>
            <person name="De Groot R."/>
            <person name="Kuo A."/>
            <person name="Mondo S.J."/>
            <person name="Salamov A.A."/>
            <person name="Labutti K."/>
            <person name="Zhao Z."/>
            <person name="Chiniquy J."/>
            <person name="Barry K."/>
            <person name="Brewer H.M."/>
            <person name="Purvine S.O."/>
            <person name="Wright A.T."/>
            <person name="Boxma B."/>
            <person name="Van Alen T."/>
            <person name="Hackstein J.H."/>
            <person name="Baker S.E."/>
            <person name="Grigoriev I.V."/>
            <person name="O'Malley M.A."/>
        </authorList>
    </citation>
    <scope>NUCLEOTIDE SEQUENCE [LARGE SCALE GENOMIC DNA]</scope>
    <source>
        <strain evidence="12">finn</strain>
    </source>
</reference>
<dbReference type="GO" id="GO:0005739">
    <property type="term" value="C:mitochondrion"/>
    <property type="evidence" value="ECO:0007669"/>
    <property type="project" value="EnsemblFungi"/>
</dbReference>
<keyword evidence="12" id="KW-1185">Reference proteome</keyword>
<comment type="similarity">
    <text evidence="9">Belongs to the class I-like SAM-binding methyltransferase superfamily. Trm1 family.</text>
</comment>
<evidence type="ECO:0000256" key="4">
    <source>
        <dbReference type="ARBA" id="ARBA00022691"/>
    </source>
</evidence>
<accession>A0A1Y1VF21</accession>
<keyword evidence="3 9" id="KW-0808">Transferase</keyword>
<dbReference type="NCBIfam" id="TIGR00308">
    <property type="entry name" value="TRM1"/>
    <property type="match status" value="1"/>
</dbReference>
<evidence type="ECO:0000313" key="11">
    <source>
        <dbReference type="EMBL" id="ORX54706.1"/>
    </source>
</evidence>
<evidence type="ECO:0000256" key="2">
    <source>
        <dbReference type="ARBA" id="ARBA00022603"/>
    </source>
</evidence>
<dbReference type="AlphaFoldDB" id="A0A1Y1VF21"/>
<comment type="caution">
    <text evidence="11">The sequence shown here is derived from an EMBL/GenBank/DDBJ whole genome shotgun (WGS) entry which is preliminary data.</text>
</comment>
<dbReference type="GO" id="GO:0160103">
    <property type="term" value="F:tRNA (guanine(26)-N2/guanine(27)-N2)-dimethyltransferase activity"/>
    <property type="evidence" value="ECO:0007669"/>
    <property type="project" value="EnsemblFungi"/>
</dbReference>
<dbReference type="PANTHER" id="PTHR10631:SF3">
    <property type="entry name" value="TRNA (GUANINE(26)-N(2))-DIMETHYLTRANSFERASE"/>
    <property type="match status" value="1"/>
</dbReference>
<dbReference type="GO" id="GO:0005637">
    <property type="term" value="C:nuclear inner membrane"/>
    <property type="evidence" value="ECO:0007669"/>
    <property type="project" value="EnsemblFungi"/>
</dbReference>
<dbReference type="GO" id="GO:0002940">
    <property type="term" value="P:tRNA N2-guanine methylation"/>
    <property type="evidence" value="ECO:0007669"/>
    <property type="project" value="EnsemblFungi"/>
</dbReference>
<evidence type="ECO:0000256" key="9">
    <source>
        <dbReference type="PROSITE-ProRule" id="PRU00958"/>
    </source>
</evidence>
<keyword evidence="5 9" id="KW-0819">tRNA processing</keyword>
<dbReference type="CDD" id="cd02440">
    <property type="entry name" value="AdoMet_MTases"/>
    <property type="match status" value="1"/>
</dbReference>
<evidence type="ECO:0000256" key="5">
    <source>
        <dbReference type="ARBA" id="ARBA00022694"/>
    </source>
</evidence>
<keyword evidence="4 9" id="KW-0949">S-adenosyl-L-methionine</keyword>
<gene>
    <name evidence="11" type="ORF">BCR36DRAFT_410515</name>
</gene>
<dbReference type="STRING" id="1754191.A0A1Y1VF21"/>
<dbReference type="FunFam" id="3.40.50.150:FF:000051">
    <property type="entry name" value="tRNA (guanine(26)-N(2))-dimethyltransferase"/>
    <property type="match status" value="1"/>
</dbReference>
<dbReference type="PROSITE" id="PS51626">
    <property type="entry name" value="SAM_MT_TRM1"/>
    <property type="match status" value="1"/>
</dbReference>
<evidence type="ECO:0000313" key="12">
    <source>
        <dbReference type="Proteomes" id="UP000193719"/>
    </source>
</evidence>
<name>A0A1Y1VF21_9FUNG</name>
<keyword evidence="1 9" id="KW-0820">tRNA-binding</keyword>
<dbReference type="EC" id="2.1.1.216" evidence="7 9"/>
<evidence type="ECO:0000256" key="3">
    <source>
        <dbReference type="ARBA" id="ARBA00022679"/>
    </source>
</evidence>
<dbReference type="Gene3D" id="3.40.50.150">
    <property type="entry name" value="Vaccinia Virus protein VP39"/>
    <property type="match status" value="1"/>
</dbReference>